<dbReference type="OrthoDB" id="4434800at2759"/>
<reference evidence="1" key="1">
    <citation type="submission" date="2019-04" db="EMBL/GenBank/DDBJ databases">
        <title>Friends and foes A comparative genomics study of 23 Aspergillus species from section Flavi.</title>
        <authorList>
            <consortium name="DOE Joint Genome Institute"/>
            <person name="Kjaerbolling I."/>
            <person name="Vesth T."/>
            <person name="Frisvad J.C."/>
            <person name="Nybo J.L."/>
            <person name="Theobald S."/>
            <person name="Kildgaard S."/>
            <person name="Isbrandt T."/>
            <person name="Kuo A."/>
            <person name="Sato A."/>
            <person name="Lyhne E.K."/>
            <person name="Kogle M.E."/>
            <person name="Wiebenga A."/>
            <person name="Kun R.S."/>
            <person name="Lubbers R.J."/>
            <person name="Makela M.R."/>
            <person name="Barry K."/>
            <person name="Chovatia M."/>
            <person name="Clum A."/>
            <person name="Daum C."/>
            <person name="Haridas S."/>
            <person name="He G."/>
            <person name="LaButti K."/>
            <person name="Lipzen A."/>
            <person name="Mondo S."/>
            <person name="Riley R."/>
            <person name="Salamov A."/>
            <person name="Simmons B.A."/>
            <person name="Magnuson J.K."/>
            <person name="Henrissat B."/>
            <person name="Mortensen U.H."/>
            <person name="Larsen T.O."/>
            <person name="Devries R.P."/>
            <person name="Grigoriev I.V."/>
            <person name="Machida M."/>
            <person name="Baker S.E."/>
            <person name="Andersen M.R."/>
        </authorList>
    </citation>
    <scope>NUCLEOTIDE SEQUENCE</scope>
    <source>
        <strain evidence="1">CBS 117612</strain>
    </source>
</reference>
<dbReference type="Pfam" id="PF20174">
    <property type="entry name" value="DUF6540"/>
    <property type="match status" value="1"/>
</dbReference>
<dbReference type="AlphaFoldDB" id="A0A5N6YT58"/>
<evidence type="ECO:0000313" key="1">
    <source>
        <dbReference type="EMBL" id="KAE8347836.1"/>
    </source>
</evidence>
<organism evidence="1">
    <name type="scientific">Aspergillus arachidicola</name>
    <dbReference type="NCBI Taxonomy" id="656916"/>
    <lineage>
        <taxon>Eukaryota</taxon>
        <taxon>Fungi</taxon>
        <taxon>Dikarya</taxon>
        <taxon>Ascomycota</taxon>
        <taxon>Pezizomycotina</taxon>
        <taxon>Eurotiomycetes</taxon>
        <taxon>Eurotiomycetidae</taxon>
        <taxon>Eurotiales</taxon>
        <taxon>Aspergillaceae</taxon>
        <taxon>Aspergillus</taxon>
        <taxon>Aspergillus subgen. Circumdati</taxon>
    </lineage>
</organism>
<name>A0A5N6YT58_9EURO</name>
<dbReference type="InterPro" id="IPR046670">
    <property type="entry name" value="DUF6540"/>
</dbReference>
<dbReference type="Proteomes" id="UP000325558">
    <property type="component" value="Unassembled WGS sequence"/>
</dbReference>
<gene>
    <name evidence="1" type="ORF">BDV24DRAFT_157314</name>
</gene>
<protein>
    <submittedName>
        <fullName evidence="1">Uncharacterized protein</fullName>
    </submittedName>
</protein>
<accession>A0A5N6YT58</accession>
<proteinExistence type="predicted"/>
<dbReference type="EMBL" id="ML737112">
    <property type="protein sequence ID" value="KAE8347836.1"/>
    <property type="molecule type" value="Genomic_DNA"/>
</dbReference>
<sequence length="148" mass="17335">MAQQLQYYKVSRVWFPVEMRDQRIPDDPQSHHAIFVEIQTSGRGDIHNTIGDVTSFGEMTYEARFRHPARASDTFHHEQELGYIAASSYPQLKALLQSCQIPPRQKAQNIKRKRNPAFQDRESLDLLLCARKLDIRKKYPRNAHALFR</sequence>